<feature type="binding site" evidence="3">
    <location>
        <position position="290"/>
    </location>
    <ligand>
        <name>substrate</name>
    </ligand>
</feature>
<dbReference type="Gene3D" id="2.30.40.10">
    <property type="entry name" value="Urease, subunit C, domain 1"/>
    <property type="match status" value="1"/>
</dbReference>
<feature type="binding site" evidence="4">
    <location>
        <position position="62"/>
    </location>
    <ligand>
        <name>Zn(2+)</name>
        <dbReference type="ChEBI" id="CHEBI:29105"/>
        <label>1</label>
        <note>catalytic</note>
    </ligand>
</feature>
<dbReference type="NCBIfam" id="TIGR01975">
    <property type="entry name" value="isoAsp_dipep"/>
    <property type="match status" value="1"/>
</dbReference>
<comment type="caution">
    <text evidence="6">The sequence shown here is derived from an EMBL/GenBank/DDBJ whole genome shotgun (WGS) entry which is preliminary data.</text>
</comment>
<comment type="cofactor">
    <cofactor evidence="1 4">
        <name>Zn(2+)</name>
        <dbReference type="ChEBI" id="CHEBI:29105"/>
    </cofactor>
    <text evidence="1 4">Binds 2 Zn(2+) ions per subunit.</text>
</comment>
<feature type="binding site" evidence="3">
    <location>
        <position position="164"/>
    </location>
    <ligand>
        <name>substrate</name>
    </ligand>
</feature>
<dbReference type="RefSeq" id="WP_152888747.1">
    <property type="nucleotide sequence ID" value="NZ_WHJC01000058.1"/>
</dbReference>
<dbReference type="GO" id="GO:0016810">
    <property type="term" value="F:hydrolase activity, acting on carbon-nitrogen (but not peptide) bonds"/>
    <property type="evidence" value="ECO:0007669"/>
    <property type="project" value="InterPro"/>
</dbReference>
<reference evidence="6 7" key="1">
    <citation type="submission" date="2019-10" db="EMBL/GenBank/DDBJ databases">
        <title>The Genome Sequence of Clostridium tarantellae Isolated from Fish Brain.</title>
        <authorList>
            <person name="Bano L."/>
            <person name="Kiel M."/>
            <person name="Sales G."/>
            <person name="Doxey A.C."/>
            <person name="Mansfield M.J."/>
            <person name="Schiavone M."/>
            <person name="Rossetto O."/>
            <person name="Pirazzini M."/>
            <person name="Dobrindt U."/>
            <person name="Montecucco C."/>
        </authorList>
    </citation>
    <scope>NUCLEOTIDE SEQUENCE [LARGE SCALE GENOMIC DNA]</scope>
    <source>
        <strain evidence="6 7">DSM 3997</strain>
    </source>
</reference>
<dbReference type="GO" id="GO:0008798">
    <property type="term" value="F:beta-aspartyl-peptidase activity"/>
    <property type="evidence" value="ECO:0007669"/>
    <property type="project" value="InterPro"/>
</dbReference>
<feature type="binding site" evidence="4">
    <location>
        <position position="64"/>
    </location>
    <ligand>
        <name>Zn(2+)</name>
        <dbReference type="ChEBI" id="CHEBI:29105"/>
        <label>1</label>
        <note>catalytic</note>
    </ligand>
</feature>
<keyword evidence="1 4" id="KW-0862">Zinc</keyword>
<comment type="PTM">
    <text evidence="1">Carboxylation allows a single lysine to coordinate two zinc ions.</text>
</comment>
<dbReference type="SUPFAM" id="SSF51338">
    <property type="entry name" value="Composite domain of metallo-dependent hydrolases"/>
    <property type="match status" value="1"/>
</dbReference>
<comment type="similarity">
    <text evidence="1">Belongs to the peptidase M38 family.</text>
</comment>
<dbReference type="PIRSF" id="PIRSF001238">
    <property type="entry name" value="IadA"/>
    <property type="match status" value="1"/>
</dbReference>
<dbReference type="GO" id="GO:0005737">
    <property type="term" value="C:cytoplasm"/>
    <property type="evidence" value="ECO:0007669"/>
    <property type="project" value="UniProtKB-SubCell"/>
</dbReference>
<dbReference type="InterPro" id="IPR050378">
    <property type="entry name" value="Metallo-dep_Hydrolases_sf"/>
</dbReference>
<evidence type="ECO:0000259" key="5">
    <source>
        <dbReference type="Pfam" id="PF01979"/>
    </source>
</evidence>
<dbReference type="SUPFAM" id="SSF51556">
    <property type="entry name" value="Metallo-dependent hydrolases"/>
    <property type="match status" value="1"/>
</dbReference>
<keyword evidence="7" id="KW-1185">Reference proteome</keyword>
<dbReference type="AlphaFoldDB" id="A0A6I1MKS2"/>
<evidence type="ECO:0000256" key="1">
    <source>
        <dbReference type="PIRNR" id="PIRNR001238"/>
    </source>
</evidence>
<dbReference type="Pfam" id="PF01979">
    <property type="entry name" value="Amidohydro_1"/>
    <property type="match status" value="1"/>
</dbReference>
<evidence type="ECO:0000256" key="2">
    <source>
        <dbReference type="PIRSR" id="PIRSR001238-1"/>
    </source>
</evidence>
<feature type="binding site" evidence="3">
    <location>
        <begin position="69"/>
        <end position="71"/>
    </location>
    <ligand>
        <name>substrate</name>
    </ligand>
</feature>
<feature type="binding site" evidence="4">
    <location>
        <position position="196"/>
    </location>
    <ligand>
        <name>Zn(2+)</name>
        <dbReference type="ChEBI" id="CHEBI:29105"/>
        <label>2</label>
        <note>catalytic</note>
    </ligand>
</feature>
<feature type="binding site" evidence="3">
    <location>
        <position position="100"/>
    </location>
    <ligand>
        <name>substrate</name>
    </ligand>
</feature>
<evidence type="ECO:0000256" key="3">
    <source>
        <dbReference type="PIRSR" id="PIRSR001238-2"/>
    </source>
</evidence>
<dbReference type="InterPro" id="IPR006680">
    <property type="entry name" value="Amidohydro-rel"/>
</dbReference>
<keyword evidence="1" id="KW-0482">Metalloprotease</keyword>
<proteinExistence type="inferred from homology"/>
<gene>
    <name evidence="6" type="primary">iadA</name>
    <name evidence="6" type="ORF">GBZ86_06075</name>
</gene>
<dbReference type="EMBL" id="WHJC01000058">
    <property type="protein sequence ID" value="MPQ43323.1"/>
    <property type="molecule type" value="Genomic_DNA"/>
</dbReference>
<dbReference type="InterPro" id="IPR032466">
    <property type="entry name" value="Metal_Hydrolase"/>
</dbReference>
<dbReference type="GO" id="GO:0006508">
    <property type="term" value="P:proteolysis"/>
    <property type="evidence" value="ECO:0007669"/>
    <property type="project" value="UniProtKB-KW"/>
</dbReference>
<keyword evidence="1 4" id="KW-0479">Metal-binding</keyword>
<evidence type="ECO:0000313" key="7">
    <source>
        <dbReference type="Proteomes" id="UP000430345"/>
    </source>
</evidence>
<evidence type="ECO:0000313" key="6">
    <source>
        <dbReference type="EMBL" id="MPQ43323.1"/>
    </source>
</evidence>
<keyword evidence="1" id="KW-0645">Protease</keyword>
<protein>
    <recommendedName>
        <fullName evidence="1">Isoaspartyl dipeptidase</fullName>
        <ecNumber evidence="1">3.4.19.-</ecNumber>
    </recommendedName>
</protein>
<organism evidence="6 7">
    <name type="scientific">Clostridium tarantellae</name>
    <dbReference type="NCBI Taxonomy" id="39493"/>
    <lineage>
        <taxon>Bacteria</taxon>
        <taxon>Bacillati</taxon>
        <taxon>Bacillota</taxon>
        <taxon>Clostridia</taxon>
        <taxon>Eubacteriales</taxon>
        <taxon>Clostridiaceae</taxon>
        <taxon>Clostridium</taxon>
    </lineage>
</organism>
<feature type="active site" description="Proton acceptor" evidence="2">
    <location>
        <position position="286"/>
    </location>
</feature>
<accession>A0A6I1MKS2</accession>
<feature type="binding site" evidence="4">
    <location>
        <position position="225"/>
    </location>
    <ligand>
        <name>Zn(2+)</name>
        <dbReference type="ChEBI" id="CHEBI:29105"/>
        <label>2</label>
        <note>catalytic</note>
    </ligand>
</feature>
<dbReference type="GO" id="GO:0008237">
    <property type="term" value="F:metallopeptidase activity"/>
    <property type="evidence" value="ECO:0007669"/>
    <property type="project" value="UniProtKB-KW"/>
</dbReference>
<dbReference type="GO" id="GO:0046872">
    <property type="term" value="F:metal ion binding"/>
    <property type="evidence" value="ECO:0007669"/>
    <property type="project" value="UniProtKB-KW"/>
</dbReference>
<sequence>MIKVIKNIEVYSPNFLGKKDIVIIGDKIEGVYDNIIIPENFINIEVLDGSNYIATPGLIDSHVHIIGGGGEGGFKTRTPELQLSSIIKAGITTLVGTIGTDGICRDMKGLIAKAYALCDEGVSCYCYTGSYDVPVKSITESVKSDILLLDKVIGVGEIALSDHRSSQPTYEQFVNVVAQARVGGLLSSKAGIVNVHLGSGRRMMNYLFKLIEETEIPATQILPTHVNRSTELFNMGIEYAKKGGYIDFTTSSNPNYLEEGELRAAKALKLMLEQDVNVENITFSSDGNGSMPLFSEEGKLIGLGICSVESLFREVLVAIEEGVNIESALKVVTSNVADALKLFNKGRIVAGKDADILILDKKTFNIDTVIAKGKILMKNKGLKAKGVFETM</sequence>
<feature type="domain" description="Amidohydrolase-related" evidence="5">
    <location>
        <begin position="53"/>
        <end position="376"/>
    </location>
</feature>
<comment type="function">
    <text evidence="1">Catalyzes the hydrolytic cleavage of a subset of L-isoaspartyl (L-beta-aspartyl) dipeptides. Used to degrade proteins damaged by L-isoaspartyl residues formation.</text>
</comment>
<dbReference type="Proteomes" id="UP000430345">
    <property type="component" value="Unassembled WGS sequence"/>
</dbReference>
<keyword evidence="1 6" id="KW-0378">Hydrolase</keyword>
<feature type="binding site" evidence="3">
    <location>
        <position position="228"/>
    </location>
    <ligand>
        <name>substrate</name>
    </ligand>
</feature>
<dbReference type="PANTHER" id="PTHR11647:SF1">
    <property type="entry name" value="COLLAPSIN RESPONSE MEDIATOR PROTEIN"/>
    <property type="match status" value="1"/>
</dbReference>
<feature type="binding site" evidence="4">
    <location>
        <position position="286"/>
    </location>
    <ligand>
        <name>Zn(2+)</name>
        <dbReference type="ChEBI" id="CHEBI:29105"/>
        <label>1</label>
        <note>catalytic</note>
    </ligand>
</feature>
<dbReference type="InterPro" id="IPR011059">
    <property type="entry name" value="Metal-dep_hydrolase_composite"/>
</dbReference>
<dbReference type="EC" id="3.4.19.-" evidence="1"/>
<dbReference type="OrthoDB" id="9775607at2"/>
<name>A0A6I1MKS2_9CLOT</name>
<comment type="subcellular location">
    <subcellularLocation>
        <location evidence="1">Cytoplasm</location>
    </subcellularLocation>
</comment>
<dbReference type="Gene3D" id="3.20.20.140">
    <property type="entry name" value="Metal-dependent hydrolases"/>
    <property type="match status" value="1"/>
</dbReference>
<dbReference type="InterPro" id="IPR010229">
    <property type="entry name" value="Pept_M38_dipep"/>
</dbReference>
<evidence type="ECO:0000256" key="4">
    <source>
        <dbReference type="PIRSR" id="PIRSR001238-3"/>
    </source>
</evidence>
<dbReference type="PANTHER" id="PTHR11647">
    <property type="entry name" value="HYDRANTOINASE/DIHYDROPYRIMIDINASE FAMILY MEMBER"/>
    <property type="match status" value="1"/>
</dbReference>
<feature type="binding site" evidence="3">
    <location>
        <position position="131"/>
    </location>
    <ligand>
        <name>substrate</name>
    </ligand>
</feature>